<evidence type="ECO:0000313" key="1">
    <source>
        <dbReference type="EMBL" id="KAF5346238.1"/>
    </source>
</evidence>
<dbReference type="OrthoDB" id="809632at2759"/>
<sequence length="161" mass="17573">MNTLLRFLTPTFTTFTTSTPPSHASPSRGLKDTYAKEGPINVYWDNVGGSTLDAALGNSAVHARFIECGMISSYNSGGEPVSMKNLMKIVANNISMHGFIVVHLFSKYNKEFNEVIPKLIKEGKIKHREDLTKGLEFGGEALLDVQVGNNTGKKIVVVAEN</sequence>
<dbReference type="InterPro" id="IPR036291">
    <property type="entry name" value="NAD(P)-bd_dom_sf"/>
</dbReference>
<comment type="caution">
    <text evidence="1">The sequence shown here is derived from an EMBL/GenBank/DDBJ whole genome shotgun (WGS) entry which is preliminary data.</text>
</comment>
<dbReference type="Proteomes" id="UP000559256">
    <property type="component" value="Unassembled WGS sequence"/>
</dbReference>
<name>A0A8H5CSH6_9AGAR</name>
<evidence type="ECO:0000313" key="2">
    <source>
        <dbReference type="Proteomes" id="UP000559256"/>
    </source>
</evidence>
<dbReference type="SUPFAM" id="SSF51735">
    <property type="entry name" value="NAD(P)-binding Rossmann-fold domains"/>
    <property type="match status" value="1"/>
</dbReference>
<dbReference type="GO" id="GO:0016628">
    <property type="term" value="F:oxidoreductase activity, acting on the CH-CH group of donors, NAD or NADP as acceptor"/>
    <property type="evidence" value="ECO:0007669"/>
    <property type="project" value="InterPro"/>
</dbReference>
<accession>A0A8H5CSH6</accession>
<proteinExistence type="predicted"/>
<dbReference type="InterPro" id="IPR045010">
    <property type="entry name" value="MDR_fam"/>
</dbReference>
<dbReference type="PANTHER" id="PTHR43205:SF7">
    <property type="entry name" value="PROSTAGLANDIN REDUCTASE 1"/>
    <property type="match status" value="1"/>
</dbReference>
<dbReference type="AlphaFoldDB" id="A0A8H5CSH6"/>
<organism evidence="1 2">
    <name type="scientific">Tetrapyrgos nigripes</name>
    <dbReference type="NCBI Taxonomy" id="182062"/>
    <lineage>
        <taxon>Eukaryota</taxon>
        <taxon>Fungi</taxon>
        <taxon>Dikarya</taxon>
        <taxon>Basidiomycota</taxon>
        <taxon>Agaricomycotina</taxon>
        <taxon>Agaricomycetes</taxon>
        <taxon>Agaricomycetidae</taxon>
        <taxon>Agaricales</taxon>
        <taxon>Marasmiineae</taxon>
        <taxon>Marasmiaceae</taxon>
        <taxon>Tetrapyrgos</taxon>
    </lineage>
</organism>
<dbReference type="PANTHER" id="PTHR43205">
    <property type="entry name" value="PROSTAGLANDIN REDUCTASE"/>
    <property type="match status" value="1"/>
</dbReference>
<keyword evidence="2" id="KW-1185">Reference proteome</keyword>
<gene>
    <name evidence="1" type="ORF">D9758_014394</name>
</gene>
<reference evidence="1 2" key="1">
    <citation type="journal article" date="2020" name="ISME J.">
        <title>Uncovering the hidden diversity of litter-decomposition mechanisms in mushroom-forming fungi.</title>
        <authorList>
            <person name="Floudas D."/>
            <person name="Bentzer J."/>
            <person name="Ahren D."/>
            <person name="Johansson T."/>
            <person name="Persson P."/>
            <person name="Tunlid A."/>
        </authorList>
    </citation>
    <scope>NUCLEOTIDE SEQUENCE [LARGE SCALE GENOMIC DNA]</scope>
    <source>
        <strain evidence="1 2">CBS 291.85</strain>
    </source>
</reference>
<dbReference type="Gene3D" id="3.40.50.720">
    <property type="entry name" value="NAD(P)-binding Rossmann-like Domain"/>
    <property type="match status" value="1"/>
</dbReference>
<dbReference type="EMBL" id="JAACJM010000104">
    <property type="protein sequence ID" value="KAF5346238.1"/>
    <property type="molecule type" value="Genomic_DNA"/>
</dbReference>
<protein>
    <submittedName>
        <fullName evidence="1">Uncharacterized protein</fullName>
    </submittedName>
</protein>